<dbReference type="AlphaFoldDB" id="A0A9Q1R3S9"/>
<dbReference type="OrthoDB" id="1306279at2759"/>
<keyword evidence="3" id="KW-1185">Reference proteome</keyword>
<feature type="region of interest" description="Disordered" evidence="1">
    <location>
        <begin position="942"/>
        <end position="984"/>
    </location>
</feature>
<feature type="compositionally biased region" description="Basic residues" evidence="1">
    <location>
        <begin position="859"/>
        <end position="869"/>
    </location>
</feature>
<reference evidence="3" key="1">
    <citation type="journal article" date="2023" name="Proc. Natl. Acad. Sci. U.S.A.">
        <title>Genomic and structural basis for evolution of tropane alkaloid biosynthesis.</title>
        <authorList>
            <person name="Wanga Y.-J."/>
            <person name="Taina T."/>
            <person name="Yua J.-Y."/>
            <person name="Lia J."/>
            <person name="Xua B."/>
            <person name="Chenc J."/>
            <person name="D'Auriad J.C."/>
            <person name="Huanga J.-P."/>
            <person name="Huanga S.-X."/>
        </authorList>
    </citation>
    <scope>NUCLEOTIDE SEQUENCE [LARGE SCALE GENOMIC DNA]</scope>
    <source>
        <strain evidence="3">cv. KIB-2019</strain>
    </source>
</reference>
<feature type="region of interest" description="Disordered" evidence="1">
    <location>
        <begin position="1197"/>
        <end position="1227"/>
    </location>
</feature>
<feature type="compositionally biased region" description="Basic and acidic residues" evidence="1">
    <location>
        <begin position="965"/>
        <end position="974"/>
    </location>
</feature>
<evidence type="ECO:0000313" key="2">
    <source>
        <dbReference type="EMBL" id="KAJ8538602.1"/>
    </source>
</evidence>
<evidence type="ECO:0000313" key="3">
    <source>
        <dbReference type="Proteomes" id="UP001152561"/>
    </source>
</evidence>
<name>A0A9Q1R3S9_9SOLA</name>
<feature type="compositionally biased region" description="Basic residues" evidence="1">
    <location>
        <begin position="83"/>
        <end position="94"/>
    </location>
</feature>
<dbReference type="Proteomes" id="UP001152561">
    <property type="component" value="Unassembled WGS sequence"/>
</dbReference>
<feature type="compositionally biased region" description="Basic residues" evidence="1">
    <location>
        <begin position="952"/>
        <end position="961"/>
    </location>
</feature>
<evidence type="ECO:0000256" key="1">
    <source>
        <dbReference type="SAM" id="MobiDB-lite"/>
    </source>
</evidence>
<feature type="region of interest" description="Disordered" evidence="1">
    <location>
        <begin position="774"/>
        <end position="825"/>
    </location>
</feature>
<accession>A0A9Q1R3S9</accession>
<feature type="region of interest" description="Disordered" evidence="1">
    <location>
        <begin position="26"/>
        <end position="114"/>
    </location>
</feature>
<gene>
    <name evidence="2" type="ORF">K7X08_029898</name>
</gene>
<feature type="compositionally biased region" description="Acidic residues" evidence="1">
    <location>
        <begin position="165"/>
        <end position="174"/>
    </location>
</feature>
<sequence>MPSFLPHRVSPPNKLVVLNQTCLDLPTTSSEGRKWGDDEEEELADNVESNSGLQKGKAPMESQIADDMTESTEDSTAYTAGLRKSRRARNRVAVRRPYAQLEDNEGVQEGGVMESPQEVEGVAIAPVVTTKQWVASSFENNVPLNKECAEIPSNTSPEKRKWSDEVEETEEEGEILNSEESTNSSSPDDPGEEEEGKENQMDINTGSEEVDTQDAPPLKDNSIVAAQPTSSEAEIGAGISQQPEVNLNPGKGQPPAPPVLPTVREEEISSKQKSVRSQAQKSIHAVQFVQNSPDAKVETPSWEYHHLHHPFYYPFYYYHSSGRLTSVLLFWVLTNQQGVVLVQCAQPPAGETIHKNATITSSSYVSQDISHFQIFGGSFVYITWWKSESFRLRGPHAQDLTFEGNSNRGIHSERWKSEKIRLGGPSLSSWWKFEGIRLGGPHIYWIPFERIRVRGSHTVHRWWEFEDIRLGGPHIYWRTSEGFRLRGSHDVHHVWVSKVVRPGGPRIHWVTSEGHKLSGLHIDYHWWEFEGTRLGGPLTQVFTFTERSPEGSRIGGVHTVVLGWTSRRSGLEDHGIDWYGNLREADLEDHRHRFIQRYTGSLHCYSFILYILLIIQVSYHTIVEMPKHIWYRHAAYSELQIGGNKYMEYTETRSTLEFMEWFRNHLLTHYQCVVLVPRCTQSADNVTINGDGIHIGDIQDNLSPAKILCMSFYRLREIHPTFADRQKAHDRLQSEMCSLGELYLTSAHRLQTHDSPFLSQSDPSLITLNQECDAIPSSSSSEEGNDTDEEEEEAYFESDPSEICDDNDDTEMEDDMAETTRGFEQLYMPRRITQAQWEEIEQYAEGTNKEVALHELITHRKPRRQRKPRPSSSDDGNDTDEEEEEAYFESDPSEICDDEDDTEMEDDMAEATRGFEQLYMPRRITQTQWEEIEQYAEGTNKEVALHELITPRKPRRQRGPPKPRPSSERRKWGDDCYEEEAESDEDGYAQITMDFREPRSPVGSIDSDTPIVRLDANILHLRALKMLGFTTKDGLDFEGMTKALTTMFMEPADHFLASPRARTVIKQSESQVFSSSSFTTGLVKLNQSCVELPTSSSERRKWSDDCFEEEAESDEDGCAQITMDFREPRSLVGSIDSDTPIVRLDANIFHPRALRMLGFTTKEGLEFEGMTEALTTMCRDPADYVLETPRARSVMKQPDRTQEVHSQVSSSFTTSDTVSVQTPSATPHRQIIPRETVKVSTPTYNAAGRAPEPIRSARAERAFRRKAILRSLKE</sequence>
<feature type="region of interest" description="Disordered" evidence="1">
    <location>
        <begin position="856"/>
        <end position="916"/>
    </location>
</feature>
<feature type="compositionally biased region" description="Acidic residues" evidence="1">
    <location>
        <begin position="975"/>
        <end position="984"/>
    </location>
</feature>
<feature type="compositionally biased region" description="Acidic residues" evidence="1">
    <location>
        <begin position="783"/>
        <end position="817"/>
    </location>
</feature>
<feature type="compositionally biased region" description="Low complexity" evidence="1">
    <location>
        <begin position="1204"/>
        <end position="1222"/>
    </location>
</feature>
<proteinExistence type="predicted"/>
<feature type="compositionally biased region" description="Low complexity" evidence="1">
    <location>
        <begin position="175"/>
        <end position="188"/>
    </location>
</feature>
<feature type="region of interest" description="Disordered" evidence="1">
    <location>
        <begin position="139"/>
        <end position="220"/>
    </location>
</feature>
<comment type="caution">
    <text evidence="2">The sequence shown here is derived from an EMBL/GenBank/DDBJ whole genome shotgun (WGS) entry which is preliminary data.</text>
</comment>
<feature type="compositionally biased region" description="Acidic residues" evidence="1">
    <location>
        <begin position="875"/>
        <end position="909"/>
    </location>
</feature>
<organism evidence="2 3">
    <name type="scientific">Anisodus acutangulus</name>
    <dbReference type="NCBI Taxonomy" id="402998"/>
    <lineage>
        <taxon>Eukaryota</taxon>
        <taxon>Viridiplantae</taxon>
        <taxon>Streptophyta</taxon>
        <taxon>Embryophyta</taxon>
        <taxon>Tracheophyta</taxon>
        <taxon>Spermatophyta</taxon>
        <taxon>Magnoliopsida</taxon>
        <taxon>eudicotyledons</taxon>
        <taxon>Gunneridae</taxon>
        <taxon>Pentapetalae</taxon>
        <taxon>asterids</taxon>
        <taxon>lamiids</taxon>
        <taxon>Solanales</taxon>
        <taxon>Solanaceae</taxon>
        <taxon>Solanoideae</taxon>
        <taxon>Hyoscyameae</taxon>
        <taxon>Anisodus</taxon>
    </lineage>
</organism>
<dbReference type="EMBL" id="JAJAGQ010000017">
    <property type="protein sequence ID" value="KAJ8538602.1"/>
    <property type="molecule type" value="Genomic_DNA"/>
</dbReference>
<protein>
    <submittedName>
        <fullName evidence="2">Uncharacterized protein</fullName>
    </submittedName>
</protein>